<evidence type="ECO:0000256" key="1">
    <source>
        <dbReference type="ARBA" id="ARBA00000903"/>
    </source>
</evidence>
<dbReference type="InterPro" id="IPR008854">
    <property type="entry name" value="TPMT"/>
</dbReference>
<dbReference type="Pfam" id="PF05724">
    <property type="entry name" value="TPMT"/>
    <property type="match status" value="1"/>
</dbReference>
<keyword evidence="5" id="KW-0963">Cytoplasm</keyword>
<dbReference type="Proteomes" id="UP001163046">
    <property type="component" value="Unassembled WGS sequence"/>
</dbReference>
<accession>A0A9W9YGJ7</accession>
<dbReference type="GO" id="GO:0008119">
    <property type="term" value="F:thiopurine S-methyltransferase activity"/>
    <property type="evidence" value="ECO:0007669"/>
    <property type="project" value="UniProtKB-EC"/>
</dbReference>
<reference evidence="9" key="1">
    <citation type="submission" date="2023-01" db="EMBL/GenBank/DDBJ databases">
        <title>Genome assembly of the deep-sea coral Lophelia pertusa.</title>
        <authorList>
            <person name="Herrera S."/>
            <person name="Cordes E."/>
        </authorList>
    </citation>
    <scope>NUCLEOTIDE SEQUENCE</scope>
    <source>
        <strain evidence="9">USNM1676648</strain>
        <tissue evidence="9">Polyp</tissue>
    </source>
</reference>
<comment type="subcellular location">
    <subcellularLocation>
        <location evidence="2">Cytoplasm</location>
    </subcellularLocation>
</comment>
<dbReference type="PANTHER" id="PTHR10259:SF11">
    <property type="entry name" value="THIOPURINE S-METHYLTRANSFERASE"/>
    <property type="match status" value="1"/>
</dbReference>
<dbReference type="PANTHER" id="PTHR10259">
    <property type="entry name" value="THIOPURINE S-METHYLTRANSFERASE"/>
    <property type="match status" value="1"/>
</dbReference>
<dbReference type="GO" id="GO:0032259">
    <property type="term" value="P:methylation"/>
    <property type="evidence" value="ECO:0007669"/>
    <property type="project" value="UniProtKB-KW"/>
</dbReference>
<dbReference type="AlphaFoldDB" id="A0A9W9YGJ7"/>
<evidence type="ECO:0000256" key="8">
    <source>
        <dbReference type="ARBA" id="ARBA00022691"/>
    </source>
</evidence>
<keyword evidence="10" id="KW-1185">Reference proteome</keyword>
<keyword evidence="8" id="KW-0949">S-adenosyl-L-methionine</keyword>
<dbReference type="SUPFAM" id="SSF53335">
    <property type="entry name" value="S-adenosyl-L-methionine-dependent methyltransferases"/>
    <property type="match status" value="1"/>
</dbReference>
<evidence type="ECO:0000256" key="3">
    <source>
        <dbReference type="ARBA" id="ARBA00008145"/>
    </source>
</evidence>
<dbReference type="GO" id="GO:0005737">
    <property type="term" value="C:cytoplasm"/>
    <property type="evidence" value="ECO:0007669"/>
    <property type="project" value="UniProtKB-SubCell"/>
</dbReference>
<dbReference type="InterPro" id="IPR029063">
    <property type="entry name" value="SAM-dependent_MTases_sf"/>
</dbReference>
<keyword evidence="6" id="KW-0489">Methyltransferase</keyword>
<dbReference type="Gene3D" id="3.40.50.150">
    <property type="entry name" value="Vaccinia Virus protein VP39"/>
    <property type="match status" value="1"/>
</dbReference>
<dbReference type="OrthoDB" id="276151at2759"/>
<protein>
    <recommendedName>
        <fullName evidence="4">thiopurine S-methyltransferase</fullName>
        <ecNumber evidence="4">2.1.1.67</ecNumber>
    </recommendedName>
</protein>
<comment type="catalytic activity">
    <reaction evidence="1">
        <text>S-adenosyl-L-methionine + a thiopurine = S-adenosyl-L-homocysteine + a thiopurine S-methylether.</text>
        <dbReference type="EC" id="2.1.1.67"/>
    </reaction>
</comment>
<dbReference type="EC" id="2.1.1.67" evidence="4"/>
<evidence type="ECO:0000313" key="9">
    <source>
        <dbReference type="EMBL" id="KAJ7340321.1"/>
    </source>
</evidence>
<comment type="similarity">
    <text evidence="3">Belongs to the class I-like SAM-binding methyltransferase superfamily. TPMT family.</text>
</comment>
<evidence type="ECO:0000256" key="2">
    <source>
        <dbReference type="ARBA" id="ARBA00004496"/>
    </source>
</evidence>
<dbReference type="FunFam" id="3.40.50.150:FF:000101">
    <property type="entry name" value="Thiopurine S-methyltransferase"/>
    <property type="match status" value="1"/>
</dbReference>
<dbReference type="EMBL" id="MU827778">
    <property type="protein sequence ID" value="KAJ7340321.1"/>
    <property type="molecule type" value="Genomic_DNA"/>
</dbReference>
<proteinExistence type="inferred from homology"/>
<comment type="caution">
    <text evidence="9">The sequence shown here is derived from an EMBL/GenBank/DDBJ whole genome shotgun (WGS) entry which is preliminary data.</text>
</comment>
<sequence length="285" mass="33836">MSLYFGRFRGWLTTQSTPSPWIDCIRRETKRSFHLYRSRAVQISHVRVKDMDLENRQTWEKDWKKNTPAWHRKYVSPMLIKHYNDFTSGRKNLRILVPLCGKSLDMIWLAHQGHTVIGVEMIRKAIETFFEENKLEYFMNTAQTSAGGEYSSFRAKQKDITLIECNIFDLSRELYQQKFDCIWDRGSLTMVTMMHEARLKQYVDIMLSSLRSDGRYFLMCFRHESGKNEGEWISHLPEEKLIELCGDRCNVQLVEQDDVNNDPVLLEAYSTASQHSIFYYFVTYK</sequence>
<dbReference type="PROSITE" id="PS51585">
    <property type="entry name" value="SAM_MT_TPMT"/>
    <property type="match status" value="1"/>
</dbReference>
<keyword evidence="7" id="KW-0808">Transferase</keyword>
<evidence type="ECO:0000256" key="4">
    <source>
        <dbReference type="ARBA" id="ARBA00011905"/>
    </source>
</evidence>
<evidence type="ECO:0000256" key="7">
    <source>
        <dbReference type="ARBA" id="ARBA00022679"/>
    </source>
</evidence>
<evidence type="ECO:0000256" key="6">
    <source>
        <dbReference type="ARBA" id="ARBA00022603"/>
    </source>
</evidence>
<organism evidence="9 10">
    <name type="scientific">Desmophyllum pertusum</name>
    <dbReference type="NCBI Taxonomy" id="174260"/>
    <lineage>
        <taxon>Eukaryota</taxon>
        <taxon>Metazoa</taxon>
        <taxon>Cnidaria</taxon>
        <taxon>Anthozoa</taxon>
        <taxon>Hexacorallia</taxon>
        <taxon>Scleractinia</taxon>
        <taxon>Caryophylliina</taxon>
        <taxon>Caryophylliidae</taxon>
        <taxon>Desmophyllum</taxon>
    </lineage>
</organism>
<evidence type="ECO:0000313" key="10">
    <source>
        <dbReference type="Proteomes" id="UP001163046"/>
    </source>
</evidence>
<gene>
    <name evidence="9" type="ORF">OS493_003057</name>
</gene>
<evidence type="ECO:0000256" key="5">
    <source>
        <dbReference type="ARBA" id="ARBA00022490"/>
    </source>
</evidence>
<name>A0A9W9YGJ7_9CNID</name>